<dbReference type="NCBIfam" id="TIGR01221">
    <property type="entry name" value="rmlC"/>
    <property type="match status" value="1"/>
</dbReference>
<sequence length="187" mass="20797">MIFEELDIPDVYFITPKKIGDSRGFFMEVFRQETFSSQVGDFTFVQENCSMSVETGTVRGLHFQLPPRAQGKLVSCTQGALLDVAVDIRTGSPTFGQHAARRLTAEHGEQLWVPPGFAHGFCTLMPNTVISYKLTDYYSPAHDRGLLWSDPALGIDWPVAPDLAILSDKDKVQPRLAELPTAFRFGS</sequence>
<dbReference type="InterPro" id="IPR014710">
    <property type="entry name" value="RmlC-like_jellyroll"/>
</dbReference>
<evidence type="ECO:0000256" key="2">
    <source>
        <dbReference type="ARBA" id="ARBA00001997"/>
    </source>
</evidence>
<dbReference type="InterPro" id="IPR011051">
    <property type="entry name" value="RmlC_Cupin_sf"/>
</dbReference>
<dbReference type="CDD" id="cd00438">
    <property type="entry name" value="cupin_RmlC"/>
    <property type="match status" value="1"/>
</dbReference>
<keyword evidence="7" id="KW-1185">Reference proteome</keyword>
<comment type="subunit">
    <text evidence="5">Homodimer.</text>
</comment>
<organism evidence="6 7">
    <name type="scientific">Rhizobium aquaticum</name>
    <dbReference type="NCBI Taxonomy" id="1549636"/>
    <lineage>
        <taxon>Bacteria</taxon>
        <taxon>Pseudomonadati</taxon>
        <taxon>Pseudomonadota</taxon>
        <taxon>Alphaproteobacteria</taxon>
        <taxon>Hyphomicrobiales</taxon>
        <taxon>Rhizobiaceae</taxon>
        <taxon>Rhizobium/Agrobacterium group</taxon>
        <taxon>Rhizobium</taxon>
    </lineage>
</organism>
<evidence type="ECO:0000313" key="6">
    <source>
        <dbReference type="EMBL" id="MET3614401.1"/>
    </source>
</evidence>
<comment type="catalytic activity">
    <reaction evidence="1 5">
        <text>dTDP-4-dehydro-6-deoxy-alpha-D-glucose = dTDP-4-dehydro-beta-L-rhamnose</text>
        <dbReference type="Rhea" id="RHEA:16969"/>
        <dbReference type="ChEBI" id="CHEBI:57649"/>
        <dbReference type="ChEBI" id="CHEBI:62830"/>
        <dbReference type="EC" id="5.1.3.13"/>
    </reaction>
</comment>
<comment type="similarity">
    <text evidence="5">Belongs to the dTDP-4-dehydrorhamnose 3,5-epimerase family.</text>
</comment>
<dbReference type="EMBL" id="JBEPMB010000004">
    <property type="protein sequence ID" value="MET3614401.1"/>
    <property type="molecule type" value="Genomic_DNA"/>
</dbReference>
<comment type="pathway">
    <text evidence="5">Carbohydrate biosynthesis; dTDP-L-rhamnose biosynthesis.</text>
</comment>
<dbReference type="SUPFAM" id="SSF51182">
    <property type="entry name" value="RmlC-like cupins"/>
    <property type="match status" value="1"/>
</dbReference>
<evidence type="ECO:0000256" key="3">
    <source>
        <dbReference type="ARBA" id="ARBA00012098"/>
    </source>
</evidence>
<evidence type="ECO:0000256" key="5">
    <source>
        <dbReference type="RuleBase" id="RU364069"/>
    </source>
</evidence>
<evidence type="ECO:0000313" key="7">
    <source>
        <dbReference type="Proteomes" id="UP001549047"/>
    </source>
</evidence>
<reference evidence="6 7" key="1">
    <citation type="submission" date="2024-06" db="EMBL/GenBank/DDBJ databases">
        <title>Genomic Encyclopedia of Type Strains, Phase IV (KMG-IV): sequencing the most valuable type-strain genomes for metagenomic binning, comparative biology and taxonomic classification.</title>
        <authorList>
            <person name="Goeker M."/>
        </authorList>
    </citation>
    <scope>NUCLEOTIDE SEQUENCE [LARGE SCALE GENOMIC DNA]</scope>
    <source>
        <strain evidence="6 7">DSM 29780</strain>
    </source>
</reference>
<keyword evidence="5 6" id="KW-0413">Isomerase</keyword>
<protein>
    <recommendedName>
        <fullName evidence="4 5">dTDP-4-dehydrorhamnose 3,5-epimerase</fullName>
        <ecNumber evidence="3 5">5.1.3.13</ecNumber>
    </recommendedName>
    <alternativeName>
        <fullName evidence="5">Thymidine diphospho-4-keto-rhamnose 3,5-epimerase</fullName>
    </alternativeName>
</protein>
<evidence type="ECO:0000256" key="4">
    <source>
        <dbReference type="ARBA" id="ARBA00019595"/>
    </source>
</evidence>
<accession>A0ABV2J136</accession>
<dbReference type="RefSeq" id="WP_354556911.1">
    <property type="nucleotide sequence ID" value="NZ_JBEPMB010000004.1"/>
</dbReference>
<dbReference type="InterPro" id="IPR000888">
    <property type="entry name" value="RmlC-like"/>
</dbReference>
<dbReference type="Pfam" id="PF00908">
    <property type="entry name" value="dTDP_sugar_isom"/>
    <property type="match status" value="1"/>
</dbReference>
<gene>
    <name evidence="6" type="ORF">ABID16_002738</name>
</gene>
<comment type="function">
    <text evidence="2 5">Catalyzes the epimerization of the C3' and C5'positions of dTDP-6-deoxy-D-xylo-4-hexulose, forming dTDP-6-deoxy-L-lyxo-4-hexulose.</text>
</comment>
<dbReference type="Gene3D" id="2.60.120.10">
    <property type="entry name" value="Jelly Rolls"/>
    <property type="match status" value="1"/>
</dbReference>
<dbReference type="PANTHER" id="PTHR21047:SF2">
    <property type="entry name" value="THYMIDINE DIPHOSPHO-4-KETO-RHAMNOSE 3,5-EPIMERASE"/>
    <property type="match status" value="1"/>
</dbReference>
<dbReference type="GO" id="GO:0008830">
    <property type="term" value="F:dTDP-4-dehydrorhamnose 3,5-epimerase activity"/>
    <property type="evidence" value="ECO:0007669"/>
    <property type="project" value="UniProtKB-EC"/>
</dbReference>
<dbReference type="Proteomes" id="UP001549047">
    <property type="component" value="Unassembled WGS sequence"/>
</dbReference>
<name>A0ABV2J136_9HYPH</name>
<dbReference type="EC" id="5.1.3.13" evidence="3 5"/>
<dbReference type="PANTHER" id="PTHR21047">
    <property type="entry name" value="DTDP-6-DEOXY-D-GLUCOSE-3,5 EPIMERASE"/>
    <property type="match status" value="1"/>
</dbReference>
<proteinExistence type="inferred from homology"/>
<evidence type="ECO:0000256" key="1">
    <source>
        <dbReference type="ARBA" id="ARBA00001298"/>
    </source>
</evidence>
<comment type="caution">
    <text evidence="6">The sequence shown here is derived from an EMBL/GenBank/DDBJ whole genome shotgun (WGS) entry which is preliminary data.</text>
</comment>